<dbReference type="EMBL" id="JADDIV010000005">
    <property type="protein sequence ID" value="MBE7369637.1"/>
    <property type="molecule type" value="Genomic_DNA"/>
</dbReference>
<name>A0ABR9S8N9_9BURK</name>
<organism evidence="1 2">
    <name type="scientific">Ramlibacter pallidus</name>
    <dbReference type="NCBI Taxonomy" id="2780087"/>
    <lineage>
        <taxon>Bacteria</taxon>
        <taxon>Pseudomonadati</taxon>
        <taxon>Pseudomonadota</taxon>
        <taxon>Betaproteobacteria</taxon>
        <taxon>Burkholderiales</taxon>
        <taxon>Comamonadaceae</taxon>
        <taxon>Ramlibacter</taxon>
    </lineage>
</organism>
<dbReference type="RefSeq" id="WP_193678250.1">
    <property type="nucleotide sequence ID" value="NZ_JADDIV010000005.1"/>
</dbReference>
<dbReference type="SUPFAM" id="SSF160379">
    <property type="entry name" value="SP0830-like"/>
    <property type="match status" value="1"/>
</dbReference>
<dbReference type="PANTHER" id="PTHR36439:SF1">
    <property type="entry name" value="DUF1697 DOMAIN-CONTAINING PROTEIN"/>
    <property type="match status" value="1"/>
</dbReference>
<dbReference type="PANTHER" id="PTHR36439">
    <property type="entry name" value="BLL4334 PROTEIN"/>
    <property type="match status" value="1"/>
</dbReference>
<dbReference type="Gene3D" id="3.30.70.1280">
    <property type="entry name" value="SP0830-like domains"/>
    <property type="match status" value="1"/>
</dbReference>
<dbReference type="PIRSF" id="PIRSF008502">
    <property type="entry name" value="UCP008502"/>
    <property type="match status" value="1"/>
</dbReference>
<dbReference type="Proteomes" id="UP000806285">
    <property type="component" value="Unassembled WGS sequence"/>
</dbReference>
<evidence type="ECO:0000313" key="1">
    <source>
        <dbReference type="EMBL" id="MBE7369637.1"/>
    </source>
</evidence>
<protein>
    <submittedName>
        <fullName evidence="1">DUF1697 domain-containing protein</fullName>
    </submittedName>
</protein>
<keyword evidence="2" id="KW-1185">Reference proteome</keyword>
<comment type="caution">
    <text evidence="1">The sequence shown here is derived from an EMBL/GenBank/DDBJ whole genome shotgun (WGS) entry which is preliminary data.</text>
</comment>
<evidence type="ECO:0000313" key="2">
    <source>
        <dbReference type="Proteomes" id="UP000806285"/>
    </source>
</evidence>
<proteinExistence type="predicted"/>
<gene>
    <name evidence="1" type="ORF">IM787_18890</name>
</gene>
<dbReference type="Pfam" id="PF08002">
    <property type="entry name" value="DUF1697"/>
    <property type="match status" value="1"/>
</dbReference>
<sequence>MKRHAAFLRGVNPMNCRMADLARAMEAAGFTGVKTVLSSGNVVFGATGTPRAIARKAEAAMQEHLGRSFLTIVRPVAALQAMLEADPYRAFRLPAGAKRVVTFLAAAPADAPELPVRSDGASMLRLEGLELYSAYVPGPKAAAFMGVIERAFGKDVTTRTWDTVRKVCAAGQAD</sequence>
<dbReference type="InterPro" id="IPR012545">
    <property type="entry name" value="DUF1697"/>
</dbReference>
<accession>A0ABR9S8N9</accession>
<reference evidence="1 2" key="1">
    <citation type="submission" date="2020-10" db="EMBL/GenBank/DDBJ databases">
        <title>Ramlibacter sp. HM2 16S ribosomal RNA gene Genome sequencing and assembly.</title>
        <authorList>
            <person name="Kang M."/>
        </authorList>
    </citation>
    <scope>NUCLEOTIDE SEQUENCE [LARGE SCALE GENOMIC DNA]</scope>
    <source>
        <strain evidence="1 2">HM2</strain>
    </source>
</reference>